<reference evidence="3" key="2">
    <citation type="submission" date="2015-02" db="EMBL/GenBank/DDBJ databases">
        <authorList>
            <person name="Chooi Y.-H."/>
        </authorList>
    </citation>
    <scope>NUCLEOTIDE SEQUENCE</scope>
    <source>
        <tissue evidence="3">Seedling</tissue>
    </source>
</reference>
<reference evidence="2 5" key="3">
    <citation type="submission" date="2020-05" db="EMBL/GenBank/DDBJ databases">
        <title>Vigna angularis (adzuki bean) Var. LongXiaoDou No. 4 denovo assembly.</title>
        <authorList>
            <person name="Xiang H."/>
        </authorList>
    </citation>
    <scope>NUCLEOTIDE SEQUENCE [LARGE SCALE GENOMIC DNA]</scope>
    <source>
        <tissue evidence="2">Leaf</tissue>
    </source>
</reference>
<dbReference type="Proteomes" id="UP000053144">
    <property type="component" value="Unassembled WGS sequence"/>
</dbReference>
<name>A0A0L9T5C6_PHAAN</name>
<protein>
    <submittedName>
        <fullName evidence="2">Protein SNOWY COTYLEDON 3 QWRF motif-containing protein</fullName>
    </submittedName>
</protein>
<dbReference type="STRING" id="3914.A0A0L9T5C6"/>
<gene>
    <name evidence="2" type="ORF">HKW66_Vig0167830</name>
    <name evidence="3" type="ORF">LR48_Vigan192s000800</name>
</gene>
<accession>A0A0L9T5C6</accession>
<feature type="region of interest" description="Disordered" evidence="1">
    <location>
        <begin position="1"/>
        <end position="104"/>
    </location>
</feature>
<dbReference type="GO" id="GO:0008017">
    <property type="term" value="F:microtubule binding"/>
    <property type="evidence" value="ECO:0007669"/>
    <property type="project" value="TreeGrafter"/>
</dbReference>
<dbReference type="Proteomes" id="UP000743370">
    <property type="component" value="Unassembled WGS sequence"/>
</dbReference>
<sequence length="147" mass="15702">MVAAISEDPLTSSEKDNNNSNGTIPRRPKGRQISSRYMSHSPSPSPSSTTTTTTSTSTSTTSSSSCQFSSPLFSHSTNPFTPLLPKRSQSVDRRHPRPSTSLPEAAKLLVTYTRSLSVSFQGEAFSLPISKTKAITAVEGRDGGPLQ</sequence>
<dbReference type="EMBL" id="JABFOF010000009">
    <property type="protein sequence ID" value="KAG2380004.1"/>
    <property type="molecule type" value="Genomic_DNA"/>
</dbReference>
<dbReference type="GO" id="GO:0005880">
    <property type="term" value="C:nuclear microtubule"/>
    <property type="evidence" value="ECO:0007669"/>
    <property type="project" value="TreeGrafter"/>
</dbReference>
<dbReference type="GO" id="GO:0005737">
    <property type="term" value="C:cytoplasm"/>
    <property type="evidence" value="ECO:0007669"/>
    <property type="project" value="TreeGrafter"/>
</dbReference>
<dbReference type="GO" id="GO:0051225">
    <property type="term" value="P:spindle assembly"/>
    <property type="evidence" value="ECO:0007669"/>
    <property type="project" value="TreeGrafter"/>
</dbReference>
<feature type="compositionally biased region" description="Polar residues" evidence="1">
    <location>
        <begin position="66"/>
        <end position="80"/>
    </location>
</feature>
<organism evidence="3 4">
    <name type="scientific">Phaseolus angularis</name>
    <name type="common">Azuki bean</name>
    <name type="synonym">Vigna angularis</name>
    <dbReference type="NCBI Taxonomy" id="3914"/>
    <lineage>
        <taxon>Eukaryota</taxon>
        <taxon>Viridiplantae</taxon>
        <taxon>Streptophyta</taxon>
        <taxon>Embryophyta</taxon>
        <taxon>Tracheophyta</taxon>
        <taxon>Spermatophyta</taxon>
        <taxon>Magnoliopsida</taxon>
        <taxon>eudicotyledons</taxon>
        <taxon>Gunneridae</taxon>
        <taxon>Pentapetalae</taxon>
        <taxon>rosids</taxon>
        <taxon>fabids</taxon>
        <taxon>Fabales</taxon>
        <taxon>Fabaceae</taxon>
        <taxon>Papilionoideae</taxon>
        <taxon>50 kb inversion clade</taxon>
        <taxon>NPAAA clade</taxon>
        <taxon>indigoferoid/millettioid clade</taxon>
        <taxon>Phaseoleae</taxon>
        <taxon>Vigna</taxon>
    </lineage>
</organism>
<evidence type="ECO:0000313" key="3">
    <source>
        <dbReference type="EMBL" id="KOM25810.1"/>
    </source>
</evidence>
<proteinExistence type="predicted"/>
<dbReference type="EMBL" id="KQ258289">
    <property type="protein sequence ID" value="KOM25810.1"/>
    <property type="molecule type" value="Genomic_DNA"/>
</dbReference>
<dbReference type="PANTHER" id="PTHR31807:SF2">
    <property type="entry name" value="PROTEIN SNOWY COTYLEDON 3"/>
    <property type="match status" value="1"/>
</dbReference>
<reference evidence="4" key="1">
    <citation type="journal article" date="2015" name="Proc. Natl. Acad. Sci. U.S.A.">
        <title>Genome sequencing of adzuki bean (Vigna angularis) provides insight into high starch and low fat accumulation and domestication.</title>
        <authorList>
            <person name="Yang K."/>
            <person name="Tian Z."/>
            <person name="Chen C."/>
            <person name="Luo L."/>
            <person name="Zhao B."/>
            <person name="Wang Z."/>
            <person name="Yu L."/>
            <person name="Li Y."/>
            <person name="Sun Y."/>
            <person name="Li W."/>
            <person name="Chen Y."/>
            <person name="Li Y."/>
            <person name="Zhang Y."/>
            <person name="Ai D."/>
            <person name="Zhao J."/>
            <person name="Shang C."/>
            <person name="Ma Y."/>
            <person name="Wu B."/>
            <person name="Wang M."/>
            <person name="Gao L."/>
            <person name="Sun D."/>
            <person name="Zhang P."/>
            <person name="Guo F."/>
            <person name="Wang W."/>
            <person name="Li Y."/>
            <person name="Wang J."/>
            <person name="Varshney R.K."/>
            <person name="Wang J."/>
            <person name="Ling H.Q."/>
            <person name="Wan P."/>
        </authorList>
    </citation>
    <scope>NUCLEOTIDE SEQUENCE</scope>
    <source>
        <strain evidence="4">cv. Jingnong 6</strain>
    </source>
</reference>
<evidence type="ECO:0000313" key="2">
    <source>
        <dbReference type="EMBL" id="KAG2380004.1"/>
    </source>
</evidence>
<evidence type="ECO:0000313" key="5">
    <source>
        <dbReference type="Proteomes" id="UP000743370"/>
    </source>
</evidence>
<dbReference type="AlphaFoldDB" id="A0A0L9T5C6"/>
<dbReference type="Gramene" id="KOM25810">
    <property type="protein sequence ID" value="KOM25810"/>
    <property type="gene ID" value="LR48_Vigan192s000800"/>
</dbReference>
<evidence type="ECO:0000256" key="1">
    <source>
        <dbReference type="SAM" id="MobiDB-lite"/>
    </source>
</evidence>
<feature type="compositionally biased region" description="Low complexity" evidence="1">
    <location>
        <begin position="46"/>
        <end position="65"/>
    </location>
</feature>
<evidence type="ECO:0000313" key="4">
    <source>
        <dbReference type="Proteomes" id="UP000053144"/>
    </source>
</evidence>
<dbReference type="PANTHER" id="PTHR31807">
    <property type="entry name" value="AUGMIN FAMILY MEMBER"/>
    <property type="match status" value="1"/>
</dbReference>